<name>B4QVN8_DROSI</name>
<gene>
    <name evidence="1" type="primary">Dsim\GD20224</name>
    <name evidence="1" type="ORF">Dsim_GD20224</name>
</gene>
<keyword evidence="2" id="KW-1185">Reference proteome</keyword>
<dbReference type="HOGENOM" id="CLU_1983917_0_0_1"/>
<evidence type="ECO:0000313" key="1">
    <source>
        <dbReference type="EMBL" id="EDX12551.1"/>
    </source>
</evidence>
<evidence type="ECO:0000313" key="2">
    <source>
        <dbReference type="Proteomes" id="UP000000304"/>
    </source>
</evidence>
<dbReference type="EMBL" id="CM000364">
    <property type="protein sequence ID" value="EDX12551.1"/>
    <property type="molecule type" value="Genomic_DNA"/>
</dbReference>
<dbReference type="AlphaFoldDB" id="B4QVN8"/>
<reference evidence="1 2" key="1">
    <citation type="journal article" date="2007" name="Nature">
        <title>Evolution of genes and genomes on the Drosophila phylogeny.</title>
        <authorList>
            <consortium name="Drosophila 12 Genomes Consortium"/>
            <person name="Clark A.G."/>
            <person name="Eisen M.B."/>
            <person name="Smith D.R."/>
            <person name="Bergman C.M."/>
            <person name="Oliver B."/>
            <person name="Markow T.A."/>
            <person name="Kaufman T.C."/>
            <person name="Kellis M."/>
            <person name="Gelbart W."/>
            <person name="Iyer V.N."/>
            <person name="Pollard D.A."/>
            <person name="Sackton T.B."/>
            <person name="Larracuente A.M."/>
            <person name="Singh N.D."/>
            <person name="Abad J.P."/>
            <person name="Abt D.N."/>
            <person name="Adryan B."/>
            <person name="Aguade M."/>
            <person name="Akashi H."/>
            <person name="Anderson W.W."/>
            <person name="Aquadro C.F."/>
            <person name="Ardell D.H."/>
            <person name="Arguello R."/>
            <person name="Artieri C.G."/>
            <person name="Barbash D.A."/>
            <person name="Barker D."/>
            <person name="Barsanti P."/>
            <person name="Batterham P."/>
            <person name="Batzoglou S."/>
            <person name="Begun D."/>
            <person name="Bhutkar A."/>
            <person name="Blanco E."/>
            <person name="Bosak S.A."/>
            <person name="Bradley R.K."/>
            <person name="Brand A.D."/>
            <person name="Brent M.R."/>
            <person name="Brooks A.N."/>
            <person name="Brown R.H."/>
            <person name="Butlin R.K."/>
            <person name="Caggese C."/>
            <person name="Calvi B.R."/>
            <person name="Bernardo de Carvalho A."/>
            <person name="Caspi A."/>
            <person name="Castrezana S."/>
            <person name="Celniker S.E."/>
            <person name="Chang J.L."/>
            <person name="Chapple C."/>
            <person name="Chatterji S."/>
            <person name="Chinwalla A."/>
            <person name="Civetta A."/>
            <person name="Clifton S.W."/>
            <person name="Comeron J.M."/>
            <person name="Costello J.C."/>
            <person name="Coyne J.A."/>
            <person name="Daub J."/>
            <person name="David R.G."/>
            <person name="Delcher A.L."/>
            <person name="Delehaunty K."/>
            <person name="Do C.B."/>
            <person name="Ebling H."/>
            <person name="Edwards K."/>
            <person name="Eickbush T."/>
            <person name="Evans J.D."/>
            <person name="Filipski A."/>
            <person name="Findeiss S."/>
            <person name="Freyhult E."/>
            <person name="Fulton L."/>
            <person name="Fulton R."/>
            <person name="Garcia A.C."/>
            <person name="Gardiner A."/>
            <person name="Garfield D.A."/>
            <person name="Garvin B.E."/>
            <person name="Gibson G."/>
            <person name="Gilbert D."/>
            <person name="Gnerre S."/>
            <person name="Godfrey J."/>
            <person name="Good R."/>
            <person name="Gotea V."/>
            <person name="Gravely B."/>
            <person name="Greenberg A.J."/>
            <person name="Griffiths-Jones S."/>
            <person name="Gross S."/>
            <person name="Guigo R."/>
            <person name="Gustafson E.A."/>
            <person name="Haerty W."/>
            <person name="Hahn M.W."/>
            <person name="Halligan D.L."/>
            <person name="Halpern A.L."/>
            <person name="Halter G.M."/>
            <person name="Han M.V."/>
            <person name="Heger A."/>
            <person name="Hillier L."/>
            <person name="Hinrichs A.S."/>
            <person name="Holmes I."/>
            <person name="Hoskins R.A."/>
            <person name="Hubisz M.J."/>
            <person name="Hultmark D."/>
            <person name="Huntley M.A."/>
            <person name="Jaffe D.B."/>
            <person name="Jagadeeshan S."/>
            <person name="Jeck W.R."/>
            <person name="Johnson J."/>
            <person name="Jones C.D."/>
            <person name="Jordan W.C."/>
            <person name="Karpen G.H."/>
            <person name="Kataoka E."/>
            <person name="Keightley P.D."/>
            <person name="Kheradpour P."/>
            <person name="Kirkness E.F."/>
            <person name="Koerich L.B."/>
            <person name="Kristiansen K."/>
            <person name="Kudrna D."/>
            <person name="Kulathinal R.J."/>
            <person name="Kumar S."/>
            <person name="Kwok R."/>
            <person name="Lander E."/>
            <person name="Langley C.H."/>
            <person name="Lapoint R."/>
            <person name="Lazzaro B.P."/>
            <person name="Lee S.J."/>
            <person name="Levesque L."/>
            <person name="Li R."/>
            <person name="Lin C.F."/>
            <person name="Lin M.F."/>
            <person name="Lindblad-Toh K."/>
            <person name="Llopart A."/>
            <person name="Long M."/>
            <person name="Low L."/>
            <person name="Lozovsky E."/>
            <person name="Lu J."/>
            <person name="Luo M."/>
            <person name="Machado C.A."/>
            <person name="Makalowski W."/>
            <person name="Marzo M."/>
            <person name="Matsuda M."/>
            <person name="Matzkin L."/>
            <person name="McAllister B."/>
            <person name="McBride C.S."/>
            <person name="McKernan B."/>
            <person name="McKernan K."/>
            <person name="Mendez-Lago M."/>
            <person name="Minx P."/>
            <person name="Mollenhauer M.U."/>
            <person name="Montooth K."/>
            <person name="Mount S.M."/>
            <person name="Mu X."/>
            <person name="Myers E."/>
            <person name="Negre B."/>
            <person name="Newfeld S."/>
            <person name="Nielsen R."/>
            <person name="Noor M.A."/>
            <person name="O'Grady P."/>
            <person name="Pachter L."/>
            <person name="Papaceit M."/>
            <person name="Parisi M.J."/>
            <person name="Parisi M."/>
            <person name="Parts L."/>
            <person name="Pedersen J.S."/>
            <person name="Pesole G."/>
            <person name="Phillippy A.M."/>
            <person name="Ponting C.P."/>
            <person name="Pop M."/>
            <person name="Porcelli D."/>
            <person name="Powell J.R."/>
            <person name="Prohaska S."/>
            <person name="Pruitt K."/>
            <person name="Puig M."/>
            <person name="Quesneville H."/>
            <person name="Ram K.R."/>
            <person name="Rand D."/>
            <person name="Rasmussen M.D."/>
            <person name="Reed L.K."/>
            <person name="Reenan R."/>
            <person name="Reily A."/>
            <person name="Remington K.A."/>
            <person name="Rieger T.T."/>
            <person name="Ritchie M.G."/>
            <person name="Robin C."/>
            <person name="Rogers Y.H."/>
            <person name="Rohde C."/>
            <person name="Rozas J."/>
            <person name="Rubenfield M.J."/>
            <person name="Ruiz A."/>
            <person name="Russo S."/>
            <person name="Salzberg S.L."/>
            <person name="Sanchez-Gracia A."/>
            <person name="Saranga D.J."/>
            <person name="Sato H."/>
            <person name="Schaeffer S.W."/>
            <person name="Schatz M.C."/>
            <person name="Schlenke T."/>
            <person name="Schwartz R."/>
            <person name="Segarra C."/>
            <person name="Singh R.S."/>
            <person name="Sirot L."/>
            <person name="Sirota M."/>
            <person name="Sisneros N.B."/>
            <person name="Smith C.D."/>
            <person name="Smith T.F."/>
            <person name="Spieth J."/>
            <person name="Stage D.E."/>
            <person name="Stark A."/>
            <person name="Stephan W."/>
            <person name="Strausberg R.L."/>
            <person name="Strempel S."/>
            <person name="Sturgill D."/>
            <person name="Sutton G."/>
            <person name="Sutton G.G."/>
            <person name="Tao W."/>
            <person name="Teichmann S."/>
            <person name="Tobari Y.N."/>
            <person name="Tomimura Y."/>
            <person name="Tsolas J.M."/>
            <person name="Valente V.L."/>
            <person name="Venter E."/>
            <person name="Venter J.C."/>
            <person name="Vicario S."/>
            <person name="Vieira F.G."/>
            <person name="Vilella A.J."/>
            <person name="Villasante A."/>
            <person name="Walenz B."/>
            <person name="Wang J."/>
            <person name="Wasserman M."/>
            <person name="Watts T."/>
            <person name="Wilson D."/>
            <person name="Wilson R.K."/>
            <person name="Wing R.A."/>
            <person name="Wolfner M.F."/>
            <person name="Wong A."/>
            <person name="Wong G.K."/>
            <person name="Wu C.I."/>
            <person name="Wu G."/>
            <person name="Yamamoto D."/>
            <person name="Yang H.P."/>
            <person name="Yang S.P."/>
            <person name="Yorke J.A."/>
            <person name="Yoshida K."/>
            <person name="Zdobnov E."/>
            <person name="Zhang P."/>
            <person name="Zhang Y."/>
            <person name="Zimin A.V."/>
            <person name="Baldwin J."/>
            <person name="Abdouelleil A."/>
            <person name="Abdulkadir J."/>
            <person name="Abebe A."/>
            <person name="Abera B."/>
            <person name="Abreu J."/>
            <person name="Acer S.C."/>
            <person name="Aftuck L."/>
            <person name="Alexander A."/>
            <person name="An P."/>
            <person name="Anderson E."/>
            <person name="Anderson S."/>
            <person name="Arachi H."/>
            <person name="Azer M."/>
            <person name="Bachantsang P."/>
            <person name="Barry A."/>
            <person name="Bayul T."/>
            <person name="Berlin A."/>
            <person name="Bessette D."/>
            <person name="Bloom T."/>
            <person name="Blye J."/>
            <person name="Boguslavskiy L."/>
            <person name="Bonnet C."/>
            <person name="Boukhgalter B."/>
            <person name="Bourzgui I."/>
            <person name="Brown A."/>
            <person name="Cahill P."/>
            <person name="Channer S."/>
            <person name="Cheshatsang Y."/>
            <person name="Chuda L."/>
            <person name="Citroen M."/>
            <person name="Collymore A."/>
            <person name="Cooke P."/>
            <person name="Costello M."/>
            <person name="D'Aco K."/>
            <person name="Daza R."/>
            <person name="De Haan G."/>
            <person name="DeGray S."/>
            <person name="DeMaso C."/>
            <person name="Dhargay N."/>
            <person name="Dooley K."/>
            <person name="Dooley E."/>
            <person name="Doricent M."/>
            <person name="Dorje P."/>
            <person name="Dorjee K."/>
            <person name="Dupes A."/>
            <person name="Elong R."/>
            <person name="Falk J."/>
            <person name="Farina A."/>
            <person name="Faro S."/>
            <person name="Ferguson D."/>
            <person name="Fisher S."/>
            <person name="Foley C.D."/>
            <person name="Franke A."/>
            <person name="Friedrich D."/>
            <person name="Gadbois L."/>
            <person name="Gearin G."/>
            <person name="Gearin C.R."/>
            <person name="Giannoukos G."/>
            <person name="Goode T."/>
            <person name="Graham J."/>
            <person name="Grandbois E."/>
            <person name="Grewal S."/>
            <person name="Gyaltsen K."/>
            <person name="Hafez N."/>
            <person name="Hagos B."/>
            <person name="Hall J."/>
            <person name="Henson C."/>
            <person name="Hollinger A."/>
            <person name="Honan T."/>
            <person name="Huard M.D."/>
            <person name="Hughes L."/>
            <person name="Hurhula B."/>
            <person name="Husby M.E."/>
            <person name="Kamat A."/>
            <person name="Kanga B."/>
            <person name="Kashin S."/>
            <person name="Khazanovich D."/>
            <person name="Kisner P."/>
            <person name="Lance K."/>
            <person name="Lara M."/>
            <person name="Lee W."/>
            <person name="Lennon N."/>
            <person name="Letendre F."/>
            <person name="LeVine R."/>
            <person name="Lipovsky A."/>
            <person name="Liu X."/>
            <person name="Liu J."/>
            <person name="Liu S."/>
            <person name="Lokyitsang T."/>
            <person name="Lokyitsang Y."/>
            <person name="Lubonja R."/>
            <person name="Lui A."/>
            <person name="MacDonald P."/>
            <person name="Magnisalis V."/>
            <person name="Maru K."/>
            <person name="Matthews C."/>
            <person name="McCusker W."/>
            <person name="McDonough S."/>
            <person name="Mehta T."/>
            <person name="Meldrim J."/>
            <person name="Meneus L."/>
            <person name="Mihai O."/>
            <person name="Mihalev A."/>
            <person name="Mihova T."/>
            <person name="Mittelman R."/>
            <person name="Mlenga V."/>
            <person name="Montmayeur A."/>
            <person name="Mulrain L."/>
            <person name="Navidi A."/>
            <person name="Naylor J."/>
            <person name="Negash T."/>
            <person name="Nguyen T."/>
            <person name="Nguyen N."/>
            <person name="Nicol R."/>
            <person name="Norbu C."/>
            <person name="Norbu N."/>
            <person name="Novod N."/>
            <person name="O'Neill B."/>
            <person name="Osman S."/>
            <person name="Markiewicz E."/>
            <person name="Oyono O.L."/>
            <person name="Patti C."/>
            <person name="Phunkhang P."/>
            <person name="Pierre F."/>
            <person name="Priest M."/>
            <person name="Raghuraman S."/>
            <person name="Rege F."/>
            <person name="Reyes R."/>
            <person name="Rise C."/>
            <person name="Rogov P."/>
            <person name="Ross K."/>
            <person name="Ryan E."/>
            <person name="Settipalli S."/>
            <person name="Shea T."/>
            <person name="Sherpa N."/>
            <person name="Shi L."/>
            <person name="Shih D."/>
            <person name="Sparrow T."/>
            <person name="Spaulding J."/>
            <person name="Stalker J."/>
            <person name="Stange-Thomann N."/>
            <person name="Stavropoulos S."/>
            <person name="Stone C."/>
            <person name="Strader C."/>
            <person name="Tesfaye S."/>
            <person name="Thomson T."/>
            <person name="Thoulutsang Y."/>
            <person name="Thoulutsang D."/>
            <person name="Topham K."/>
            <person name="Topping I."/>
            <person name="Tsamla T."/>
            <person name="Vassiliev H."/>
            <person name="Vo A."/>
            <person name="Wangchuk T."/>
            <person name="Wangdi T."/>
            <person name="Weiand M."/>
            <person name="Wilkinson J."/>
            <person name="Wilson A."/>
            <person name="Yadav S."/>
            <person name="Young G."/>
            <person name="Yu Q."/>
            <person name="Zembek L."/>
            <person name="Zhong D."/>
            <person name="Zimmer A."/>
            <person name="Zwirko Z."/>
            <person name="Jaffe D.B."/>
            <person name="Alvarez P."/>
            <person name="Brockman W."/>
            <person name="Butler J."/>
            <person name="Chin C."/>
            <person name="Gnerre S."/>
            <person name="Grabherr M."/>
            <person name="Kleber M."/>
            <person name="Mauceli E."/>
            <person name="MacCallum I."/>
        </authorList>
    </citation>
    <scope>NUCLEOTIDE SEQUENCE [LARGE SCALE GENOMIC DNA]</scope>
    <source>
        <strain evidence="2">white501</strain>
    </source>
</reference>
<dbReference type="Proteomes" id="UP000000304">
    <property type="component" value="Chromosome 3R"/>
</dbReference>
<accession>B4QVN8</accession>
<protein>
    <submittedName>
        <fullName evidence="1">GD20224</fullName>
    </submittedName>
</protein>
<dbReference type="OMA" id="PERHYYV"/>
<proteinExistence type="predicted"/>
<sequence length="126" mass="13447">MREQRCRRAKPVNSYVVTRSNLSAPGEQNGQPERHYYVFTLMHPPRIQDSGSKIHDVGGPTWSPGLILAATPAGGSTSTGLAATSAGFGSAREGLRLATPTPALDLFRLFNETALDHGDGQGNQDD</sequence>
<organism evidence="1 2">
    <name type="scientific">Drosophila simulans</name>
    <name type="common">Fruit fly</name>
    <dbReference type="NCBI Taxonomy" id="7240"/>
    <lineage>
        <taxon>Eukaryota</taxon>
        <taxon>Metazoa</taxon>
        <taxon>Ecdysozoa</taxon>
        <taxon>Arthropoda</taxon>
        <taxon>Hexapoda</taxon>
        <taxon>Insecta</taxon>
        <taxon>Pterygota</taxon>
        <taxon>Neoptera</taxon>
        <taxon>Endopterygota</taxon>
        <taxon>Diptera</taxon>
        <taxon>Brachycera</taxon>
        <taxon>Muscomorpha</taxon>
        <taxon>Ephydroidea</taxon>
        <taxon>Drosophilidae</taxon>
        <taxon>Drosophila</taxon>
        <taxon>Sophophora</taxon>
    </lineage>
</organism>